<dbReference type="OrthoDB" id="338816at2759"/>
<reference evidence="4" key="2">
    <citation type="submission" date="2015-01" db="EMBL/GenBank/DDBJ databases">
        <title>Evolutionary Origins and Diversification of the Mycorrhizal Mutualists.</title>
        <authorList>
            <consortium name="DOE Joint Genome Institute"/>
            <consortium name="Mycorrhizal Genomics Consortium"/>
            <person name="Kohler A."/>
            <person name="Kuo A."/>
            <person name="Nagy L.G."/>
            <person name="Floudas D."/>
            <person name="Copeland A."/>
            <person name="Barry K.W."/>
            <person name="Cichocki N."/>
            <person name="Veneault-Fourrey C."/>
            <person name="LaButti K."/>
            <person name="Lindquist E.A."/>
            <person name="Lipzen A."/>
            <person name="Lundell T."/>
            <person name="Morin E."/>
            <person name="Murat C."/>
            <person name="Riley R."/>
            <person name="Ohm R."/>
            <person name="Sun H."/>
            <person name="Tunlid A."/>
            <person name="Henrissat B."/>
            <person name="Grigoriev I.V."/>
            <person name="Hibbett D.S."/>
            <person name="Martin F."/>
        </authorList>
    </citation>
    <scope>NUCLEOTIDE SEQUENCE [LARGE SCALE GENOMIC DNA]</scope>
    <source>
        <strain evidence="4">MAFF 305830</strain>
    </source>
</reference>
<evidence type="ECO:0000259" key="2">
    <source>
        <dbReference type="Pfam" id="PF06221"/>
    </source>
</evidence>
<dbReference type="STRING" id="933852.A0A0C2X8R2"/>
<evidence type="ECO:0000313" key="3">
    <source>
        <dbReference type="EMBL" id="KIM34438.1"/>
    </source>
</evidence>
<dbReference type="GO" id="GO:0005634">
    <property type="term" value="C:nucleus"/>
    <property type="evidence" value="ECO:0007669"/>
    <property type="project" value="InterPro"/>
</dbReference>
<feature type="compositionally biased region" description="Acidic residues" evidence="1">
    <location>
        <begin position="275"/>
        <end position="284"/>
    </location>
</feature>
<feature type="compositionally biased region" description="Polar residues" evidence="1">
    <location>
        <begin position="1"/>
        <end position="11"/>
    </location>
</feature>
<proteinExistence type="predicted"/>
<feature type="domain" description="TRIP4/RQT4 C2HC5-type zinc finger" evidence="2">
    <location>
        <begin position="71"/>
        <end position="125"/>
    </location>
</feature>
<dbReference type="GO" id="GO:0180022">
    <property type="term" value="C:RQC-trigger complex"/>
    <property type="evidence" value="ECO:0007669"/>
    <property type="project" value="InterPro"/>
</dbReference>
<feature type="compositionally biased region" description="Basic residues" evidence="1">
    <location>
        <begin position="259"/>
        <end position="268"/>
    </location>
</feature>
<accession>A0A0C2X8R2</accession>
<feature type="compositionally biased region" description="Basic and acidic residues" evidence="1">
    <location>
        <begin position="142"/>
        <end position="152"/>
    </location>
</feature>
<dbReference type="GO" id="GO:0008270">
    <property type="term" value="F:zinc ion binding"/>
    <property type="evidence" value="ECO:0007669"/>
    <property type="project" value="InterPro"/>
</dbReference>
<dbReference type="EMBL" id="KN824277">
    <property type="protein sequence ID" value="KIM34438.1"/>
    <property type="molecule type" value="Genomic_DNA"/>
</dbReference>
<dbReference type="InterPro" id="IPR009349">
    <property type="entry name" value="TRIP4/RQT4_C2HC5_Znf"/>
</dbReference>
<sequence length="284" mass="30960">MHSTPWTSQQRSKGHLVSDRIQSSSAQPKAAVPNKQKQGTSKNQSPEVNRLQKLISYIQNPPPLPKTASDESCFCLAQEHKIAPYAPLCMSCGMILCELNQPYRVCPFKSCGQPLLTAPGRAALIESLNAKVAMTILEEENMRRKEEEERRRAAGAFPQLGPTNSHPSVPAAKSSPAAPHKVLSLTGKGVVLTTTRKTVPASPAQPVKADTTVPIHRVPPPPPQELVRGPSNNAVGGWQSLRMERMMYVQPQTEQRKAGGSKKPKKARPIQDAGDSVDQETMEK</sequence>
<feature type="region of interest" description="Disordered" evidence="1">
    <location>
        <begin position="249"/>
        <end position="284"/>
    </location>
</feature>
<keyword evidence="4" id="KW-1185">Reference proteome</keyword>
<dbReference type="GO" id="GO:0072344">
    <property type="term" value="P:rescue of stalled ribosome"/>
    <property type="evidence" value="ECO:0007669"/>
    <property type="project" value="InterPro"/>
</dbReference>
<reference evidence="3 4" key="1">
    <citation type="submission" date="2014-04" db="EMBL/GenBank/DDBJ databases">
        <authorList>
            <consortium name="DOE Joint Genome Institute"/>
            <person name="Kuo A."/>
            <person name="Zuccaro A."/>
            <person name="Kohler A."/>
            <person name="Nagy L.G."/>
            <person name="Floudas D."/>
            <person name="Copeland A."/>
            <person name="Barry K.W."/>
            <person name="Cichocki N."/>
            <person name="Veneault-Fourrey C."/>
            <person name="LaButti K."/>
            <person name="Lindquist E.A."/>
            <person name="Lipzen A."/>
            <person name="Lundell T."/>
            <person name="Morin E."/>
            <person name="Murat C."/>
            <person name="Sun H."/>
            <person name="Tunlid A."/>
            <person name="Henrissat B."/>
            <person name="Grigoriev I.V."/>
            <person name="Hibbett D.S."/>
            <person name="Martin F."/>
            <person name="Nordberg H.P."/>
            <person name="Cantor M.N."/>
            <person name="Hua S.X."/>
        </authorList>
    </citation>
    <scope>NUCLEOTIDE SEQUENCE [LARGE SCALE GENOMIC DNA]</scope>
    <source>
        <strain evidence="3 4">MAFF 305830</strain>
    </source>
</reference>
<dbReference type="Proteomes" id="UP000054097">
    <property type="component" value="Unassembled WGS sequence"/>
</dbReference>
<feature type="region of interest" description="Disordered" evidence="1">
    <location>
        <begin position="1"/>
        <end position="47"/>
    </location>
</feature>
<dbReference type="Pfam" id="PF06221">
    <property type="entry name" value="zf-C2HC5"/>
    <property type="match status" value="1"/>
</dbReference>
<dbReference type="AlphaFoldDB" id="A0A0C2X8R2"/>
<name>A0A0C2X8R2_SERVB</name>
<dbReference type="HOGENOM" id="CLU_059976_0_0_1"/>
<feature type="region of interest" description="Disordered" evidence="1">
    <location>
        <begin position="142"/>
        <end position="181"/>
    </location>
</feature>
<gene>
    <name evidence="3" type="ORF">M408DRAFT_325836</name>
</gene>
<feature type="compositionally biased region" description="Polar residues" evidence="1">
    <location>
        <begin position="35"/>
        <end position="47"/>
    </location>
</feature>
<evidence type="ECO:0000313" key="4">
    <source>
        <dbReference type="Proteomes" id="UP000054097"/>
    </source>
</evidence>
<evidence type="ECO:0000256" key="1">
    <source>
        <dbReference type="SAM" id="MobiDB-lite"/>
    </source>
</evidence>
<protein>
    <recommendedName>
        <fullName evidence="2">TRIP4/RQT4 C2HC5-type zinc finger domain-containing protein</fullName>
    </recommendedName>
</protein>
<feature type="compositionally biased region" description="Low complexity" evidence="1">
    <location>
        <begin position="165"/>
        <end position="181"/>
    </location>
</feature>
<organism evidence="3 4">
    <name type="scientific">Serendipita vermifera MAFF 305830</name>
    <dbReference type="NCBI Taxonomy" id="933852"/>
    <lineage>
        <taxon>Eukaryota</taxon>
        <taxon>Fungi</taxon>
        <taxon>Dikarya</taxon>
        <taxon>Basidiomycota</taxon>
        <taxon>Agaricomycotina</taxon>
        <taxon>Agaricomycetes</taxon>
        <taxon>Sebacinales</taxon>
        <taxon>Serendipitaceae</taxon>
        <taxon>Serendipita</taxon>
    </lineage>
</organism>